<organism evidence="1 2">
    <name type="scientific">Paraburkholderia phymatum</name>
    <dbReference type="NCBI Taxonomy" id="148447"/>
    <lineage>
        <taxon>Bacteria</taxon>
        <taxon>Pseudomonadati</taxon>
        <taxon>Pseudomonadota</taxon>
        <taxon>Betaproteobacteria</taxon>
        <taxon>Burkholderiales</taxon>
        <taxon>Burkholderiaceae</taxon>
        <taxon>Paraburkholderia</taxon>
    </lineage>
</organism>
<proteinExistence type="predicted"/>
<reference evidence="1" key="1">
    <citation type="submission" date="2024-07" db="EMBL/GenBank/DDBJ databases">
        <title>A survey of Mimosa microsymbionts across Brazilian biomes reveals a high diversity of Paraburkholderia nodulating endemic species, but also that Cupriavidus is common as a symbiont of widespread species.</title>
        <authorList>
            <person name="Rouws L."/>
            <person name="Barauna A."/>
            <person name="Beukes C."/>
            <person name="Rouws J.R.C."/>
            <person name="De Faria S.M."/>
            <person name="Gross E."/>
            <person name="Bueno Dos Reis Junior F."/>
            <person name="Simon M.F."/>
            <person name="Maluk M."/>
            <person name="Odee D.W."/>
            <person name="Kenicer G."/>
            <person name="Young J.P.W."/>
            <person name="Reis V.M."/>
            <person name="Zilli J."/>
            <person name="James E.K."/>
        </authorList>
    </citation>
    <scope>NUCLEOTIDE SEQUENCE</scope>
    <source>
        <strain evidence="1">EG181B</strain>
    </source>
</reference>
<sequence>MVRVKACGVVPNLHNVVAHYPKWFPFVPLPKLPAIYGLDAAGVVEKVGSLVHGIKPGDRVYVNPGLSCGSCPACRRRDNTNCPAYTFQGYFGFGPGSQQIYEDYPYGGFSEFMTAPAANLVKLPDSISFEHGARFGYIGTTYAGLRKAGLEASQTLIIDGATGTLGLGGTLCALAMGARTIFATGRNKELLAQLKDLDPARIHPIVLGERSVRDVVMEATEGYGVDVVLQALGPGAPVSNVLDSFSALRRGGKAVSVGGVSDPIPLEPFPLMCQQKSFIGSLWFTPAEGENMAAMADSGALDLSVFEHEVFPLEKINEALDAVNHRHGGFTNVVINPSQV</sequence>
<gene>
    <name evidence="1" type="ORF">AB4Y32_29240</name>
</gene>
<dbReference type="EMBL" id="JBFRCH010000024">
    <property type="protein sequence ID" value="MEX3935831.1"/>
    <property type="molecule type" value="Genomic_DNA"/>
</dbReference>
<evidence type="ECO:0000313" key="2">
    <source>
        <dbReference type="Proteomes" id="UP001558850"/>
    </source>
</evidence>
<comment type="caution">
    <text evidence="1">The sequence shown here is derived from an EMBL/GenBank/DDBJ whole genome shotgun (WGS) entry which is preliminary data.</text>
</comment>
<name>A0ACC6U8G3_9BURK</name>
<dbReference type="Proteomes" id="UP001558850">
    <property type="component" value="Unassembled WGS sequence"/>
</dbReference>
<protein>
    <submittedName>
        <fullName evidence="1">Alcohol dehydrogenase catalytic domain-containing protein</fullName>
    </submittedName>
</protein>
<evidence type="ECO:0000313" key="1">
    <source>
        <dbReference type="EMBL" id="MEX3935831.1"/>
    </source>
</evidence>
<accession>A0ACC6U8G3</accession>
<keyword evidence="2" id="KW-1185">Reference proteome</keyword>